<gene>
    <name evidence="1" type="ORF">Patl1_32818</name>
</gene>
<sequence>MPHRTRPYDGSFGVHGTQCRFGLNYFYRLRFRLLPPLLGKTGMFCFILFYLFIFGFAYLGLSV</sequence>
<evidence type="ECO:0000313" key="2">
    <source>
        <dbReference type="Proteomes" id="UP001164250"/>
    </source>
</evidence>
<proteinExistence type="predicted"/>
<keyword evidence="2" id="KW-1185">Reference proteome</keyword>
<protein>
    <submittedName>
        <fullName evidence="1">Uncharacterized protein</fullName>
    </submittedName>
</protein>
<reference evidence="2" key="1">
    <citation type="journal article" date="2023" name="G3 (Bethesda)">
        <title>Genome assembly and association tests identify interacting loci associated with vigor, precocity, and sex in interspecific pistachio rootstocks.</title>
        <authorList>
            <person name="Palmer W."/>
            <person name="Jacygrad E."/>
            <person name="Sagayaradj S."/>
            <person name="Cavanaugh K."/>
            <person name="Han R."/>
            <person name="Bertier L."/>
            <person name="Beede B."/>
            <person name="Kafkas S."/>
            <person name="Golino D."/>
            <person name="Preece J."/>
            <person name="Michelmore R."/>
        </authorList>
    </citation>
    <scope>NUCLEOTIDE SEQUENCE [LARGE SCALE GENOMIC DNA]</scope>
</reference>
<organism evidence="1 2">
    <name type="scientific">Pistacia atlantica</name>
    <dbReference type="NCBI Taxonomy" id="434234"/>
    <lineage>
        <taxon>Eukaryota</taxon>
        <taxon>Viridiplantae</taxon>
        <taxon>Streptophyta</taxon>
        <taxon>Embryophyta</taxon>
        <taxon>Tracheophyta</taxon>
        <taxon>Spermatophyta</taxon>
        <taxon>Magnoliopsida</taxon>
        <taxon>eudicotyledons</taxon>
        <taxon>Gunneridae</taxon>
        <taxon>Pentapetalae</taxon>
        <taxon>rosids</taxon>
        <taxon>malvids</taxon>
        <taxon>Sapindales</taxon>
        <taxon>Anacardiaceae</taxon>
        <taxon>Pistacia</taxon>
    </lineage>
</organism>
<evidence type="ECO:0000313" key="1">
    <source>
        <dbReference type="EMBL" id="KAJ0088405.1"/>
    </source>
</evidence>
<dbReference type="EMBL" id="CM047905">
    <property type="protein sequence ID" value="KAJ0088405.1"/>
    <property type="molecule type" value="Genomic_DNA"/>
</dbReference>
<accession>A0ACC1ANY3</accession>
<comment type="caution">
    <text evidence="1">The sequence shown here is derived from an EMBL/GenBank/DDBJ whole genome shotgun (WGS) entry which is preliminary data.</text>
</comment>
<name>A0ACC1ANY3_9ROSI</name>
<dbReference type="Proteomes" id="UP001164250">
    <property type="component" value="Chromosome 9"/>
</dbReference>